<dbReference type="EMBL" id="SODP01000002">
    <property type="protein sequence ID" value="TDW69784.1"/>
    <property type="molecule type" value="Genomic_DNA"/>
</dbReference>
<keyword evidence="3" id="KW-1185">Reference proteome</keyword>
<dbReference type="InterPro" id="IPR036291">
    <property type="entry name" value="NAD(P)-bd_dom_sf"/>
</dbReference>
<dbReference type="GO" id="GO:0004074">
    <property type="term" value="F:biliverdin reductase [NAD(P)H] activity"/>
    <property type="evidence" value="ECO:0007669"/>
    <property type="project" value="TreeGrafter"/>
</dbReference>
<evidence type="ECO:0000259" key="1">
    <source>
        <dbReference type="Pfam" id="PF13460"/>
    </source>
</evidence>
<dbReference type="Gene3D" id="3.40.50.720">
    <property type="entry name" value="NAD(P)-binding Rossmann-like Domain"/>
    <property type="match status" value="1"/>
</dbReference>
<dbReference type="AlphaFoldDB" id="A0A4R8C2Q8"/>
<reference evidence="2 3" key="1">
    <citation type="submission" date="2019-03" db="EMBL/GenBank/DDBJ databases">
        <title>Genomic Encyclopedia of Type Strains, Phase III (KMG-III): the genomes of soil and plant-associated and newly described type strains.</title>
        <authorList>
            <person name="Whitman W."/>
        </authorList>
    </citation>
    <scope>NUCLEOTIDE SEQUENCE [LARGE SCALE GENOMIC DNA]</scope>
    <source>
        <strain evidence="2 3">VKM Ac-2573</strain>
    </source>
</reference>
<evidence type="ECO:0000313" key="3">
    <source>
        <dbReference type="Proteomes" id="UP000295146"/>
    </source>
</evidence>
<dbReference type="Pfam" id="PF13460">
    <property type="entry name" value="NAD_binding_10"/>
    <property type="match status" value="1"/>
</dbReference>
<gene>
    <name evidence="2" type="ORF">EV653_3814</name>
</gene>
<organism evidence="2 3">
    <name type="scientific">Kribbella pratensis</name>
    <dbReference type="NCBI Taxonomy" id="2512112"/>
    <lineage>
        <taxon>Bacteria</taxon>
        <taxon>Bacillati</taxon>
        <taxon>Actinomycetota</taxon>
        <taxon>Actinomycetes</taxon>
        <taxon>Propionibacteriales</taxon>
        <taxon>Kribbellaceae</taxon>
        <taxon>Kribbella</taxon>
    </lineage>
</organism>
<dbReference type="SUPFAM" id="SSF51735">
    <property type="entry name" value="NAD(P)-binding Rossmann-fold domains"/>
    <property type="match status" value="1"/>
</dbReference>
<proteinExistence type="predicted"/>
<dbReference type="Proteomes" id="UP000295146">
    <property type="component" value="Unassembled WGS sequence"/>
</dbReference>
<accession>A0A4R8C2Q8</accession>
<sequence length="240" mass="26195">MHEDVVAPAGLRVTILGANGPTGRLLTEQALAAKCDVVALTRRPKEFPIAHPNLVVAGGDVRDPTAVDTVVDGSDAVLSVLGTPFTKGKVEVYSEGGRNTLDAMKRFGTTRLVVVTSGAVTDRPEPTGGFLFNRVLQPYVTRVIGKTVYDDMRRLEDLVAASDVDWTVLRPSGLFELPRVTDYSLTEEHGPGRFTSRRDLAAAMLQQVSDDRFVRKVAHVITTADNPNMLSLIWREARKK</sequence>
<evidence type="ECO:0000313" key="2">
    <source>
        <dbReference type="EMBL" id="TDW69784.1"/>
    </source>
</evidence>
<name>A0A4R8C2Q8_9ACTN</name>
<dbReference type="PANTHER" id="PTHR43355">
    <property type="entry name" value="FLAVIN REDUCTASE (NADPH)"/>
    <property type="match status" value="1"/>
</dbReference>
<protein>
    <submittedName>
        <fullName evidence="2">NADH-flavin reductase</fullName>
    </submittedName>
</protein>
<dbReference type="InterPro" id="IPR016040">
    <property type="entry name" value="NAD(P)-bd_dom"/>
</dbReference>
<dbReference type="RefSeq" id="WP_238160153.1">
    <property type="nucleotide sequence ID" value="NZ_SODP01000002.1"/>
</dbReference>
<dbReference type="PANTHER" id="PTHR43355:SF2">
    <property type="entry name" value="FLAVIN REDUCTASE (NADPH)"/>
    <property type="match status" value="1"/>
</dbReference>
<comment type="caution">
    <text evidence="2">The sequence shown here is derived from an EMBL/GenBank/DDBJ whole genome shotgun (WGS) entry which is preliminary data.</text>
</comment>
<feature type="domain" description="NAD(P)-binding" evidence="1">
    <location>
        <begin position="17"/>
        <end position="210"/>
    </location>
</feature>
<dbReference type="GO" id="GO:0042602">
    <property type="term" value="F:riboflavin reductase (NADPH) activity"/>
    <property type="evidence" value="ECO:0007669"/>
    <property type="project" value="TreeGrafter"/>
</dbReference>
<dbReference type="InterPro" id="IPR051606">
    <property type="entry name" value="Polyketide_Oxido-like"/>
</dbReference>